<dbReference type="EMBL" id="CP029604">
    <property type="protein sequence ID" value="AWO82535.1"/>
    <property type="molecule type" value="Genomic_DNA"/>
</dbReference>
<evidence type="ECO:0000256" key="1">
    <source>
        <dbReference type="ARBA" id="ARBA00010088"/>
    </source>
</evidence>
<dbReference type="PANTHER" id="PTHR43248">
    <property type="entry name" value="2-SUCCINYL-6-HYDROXY-2,4-CYCLOHEXADIENE-1-CARBOXYLATE SYNTHASE"/>
    <property type="match status" value="1"/>
</dbReference>
<evidence type="ECO:0000256" key="2">
    <source>
        <dbReference type="ARBA" id="ARBA00022729"/>
    </source>
</evidence>
<evidence type="ECO:0000313" key="8">
    <source>
        <dbReference type="Proteomes" id="UP000247118"/>
    </source>
</evidence>
<dbReference type="PANTHER" id="PTHR43248:SF29">
    <property type="entry name" value="TRIPEPTIDYL AMINOPEPTIDASE"/>
    <property type="match status" value="1"/>
</dbReference>
<evidence type="ECO:0000256" key="3">
    <source>
        <dbReference type="ARBA" id="ARBA00022801"/>
    </source>
</evidence>
<dbReference type="InterPro" id="IPR013595">
    <property type="entry name" value="Pept_S33_TAP-like_C"/>
</dbReference>
<dbReference type="Gene3D" id="3.40.50.1820">
    <property type="entry name" value="alpha/beta hydrolase"/>
    <property type="match status" value="1"/>
</dbReference>
<feature type="chain" id="PRO_5042189009" evidence="4">
    <location>
        <begin position="35"/>
        <end position="543"/>
    </location>
</feature>
<evidence type="ECO:0000259" key="6">
    <source>
        <dbReference type="Pfam" id="PF08386"/>
    </source>
</evidence>
<accession>A0AAD0K4M2</accession>
<feature type="domain" description="Peptidase S33 tripeptidyl aminopeptidase-like C-terminal" evidence="6">
    <location>
        <begin position="431"/>
        <end position="515"/>
    </location>
</feature>
<gene>
    <name evidence="7" type="ORF">DLJ61_02360</name>
</gene>
<evidence type="ECO:0000259" key="5">
    <source>
        <dbReference type="Pfam" id="PF00561"/>
    </source>
</evidence>
<reference evidence="7 8" key="1">
    <citation type="submission" date="2018-05" db="EMBL/GenBank/DDBJ databases">
        <title>Complete genome sequence of Gordonia terrae NRRL B-16283.</title>
        <authorList>
            <person name="Garlena R.A."/>
            <person name="Russell D.A."/>
            <person name="Hatfull G.F."/>
        </authorList>
    </citation>
    <scope>NUCLEOTIDE SEQUENCE [LARGE SCALE GENOMIC DNA]</scope>
    <source>
        <strain evidence="7 8">NRRL B-16283</strain>
    </source>
</reference>
<comment type="similarity">
    <text evidence="1">Belongs to the peptidase S33 family.</text>
</comment>
<evidence type="ECO:0000313" key="7">
    <source>
        <dbReference type="EMBL" id="AWO82535.1"/>
    </source>
</evidence>
<organism evidence="7 8">
    <name type="scientific">Gordonia terrae</name>
    <dbReference type="NCBI Taxonomy" id="2055"/>
    <lineage>
        <taxon>Bacteria</taxon>
        <taxon>Bacillati</taxon>
        <taxon>Actinomycetota</taxon>
        <taxon>Actinomycetes</taxon>
        <taxon>Mycobacteriales</taxon>
        <taxon>Gordoniaceae</taxon>
        <taxon>Gordonia</taxon>
    </lineage>
</organism>
<feature type="domain" description="AB hydrolase-1" evidence="5">
    <location>
        <begin position="101"/>
        <end position="260"/>
    </location>
</feature>
<dbReference type="Proteomes" id="UP000247118">
    <property type="component" value="Chromosome"/>
</dbReference>
<sequence length="543" mass="57941">MVISRNRWRRRNRVVATGLTAVVVAGLVSVGQFAATPEASAAPALDWEACPAVHGVPATVRCATVEVPLDYRKPDGKTIEIGVSRMQARDQSRRRGVVMGNPGGPGGDGIAMFSQVPPPAAMLDEWDLVAVQPRGLVSGTPLRCEPITGDEPELMTALGKVNRDRCEARTPGLGASLTTENTARDMEVVRGLLGESKVSLYGISYGTLLMSTYATLFPQRVDRMVLDSGFDPDLVWNTLLSAQTPGYKARVHAMMAWIARHDRIYGLGETPLAVYRKWSDRVSAEAGVPPSLLAPPAQVGDVPPGLRAFAQQYIAGTDLTADARARFENLMLTLLRPGSLQLSSQLLVLTRALAPDRNSWPLVAQLTAKPGRKLPTPAPAVLEAAQVSQDMQGAVLCNENRVPAQPSLGFQAFVANYVTGDPFEAPGLAYESGLACAGAPALARPIEIRNRGLAVTPLQIQSVGDPQTPYRGALKMRSLMRSHLITVGGGDHAQLGRANKPLENAIVEYLRTGRTAVQRVPEAPITAPLTQMPPAFAAGTAGR</sequence>
<dbReference type="AlphaFoldDB" id="A0AAD0K4M2"/>
<dbReference type="InterPro" id="IPR000073">
    <property type="entry name" value="AB_hydrolase_1"/>
</dbReference>
<proteinExistence type="inferred from homology"/>
<keyword evidence="3" id="KW-0378">Hydrolase</keyword>
<evidence type="ECO:0000256" key="4">
    <source>
        <dbReference type="SAM" id="SignalP"/>
    </source>
</evidence>
<dbReference type="InterPro" id="IPR051601">
    <property type="entry name" value="Serine_prot/Carboxylest_S33"/>
</dbReference>
<dbReference type="InterPro" id="IPR029058">
    <property type="entry name" value="AB_hydrolase_fold"/>
</dbReference>
<name>A0AAD0K4M2_9ACTN</name>
<dbReference type="Pfam" id="PF08386">
    <property type="entry name" value="Abhydrolase_4"/>
    <property type="match status" value="1"/>
</dbReference>
<dbReference type="GO" id="GO:0016787">
    <property type="term" value="F:hydrolase activity"/>
    <property type="evidence" value="ECO:0007669"/>
    <property type="project" value="UniProtKB-KW"/>
</dbReference>
<dbReference type="Pfam" id="PF00561">
    <property type="entry name" value="Abhydrolase_1"/>
    <property type="match status" value="1"/>
</dbReference>
<protein>
    <submittedName>
        <fullName evidence="7">Transporter</fullName>
    </submittedName>
</protein>
<feature type="signal peptide" evidence="4">
    <location>
        <begin position="1"/>
        <end position="34"/>
    </location>
</feature>
<dbReference type="SUPFAM" id="SSF53474">
    <property type="entry name" value="alpha/beta-Hydrolases"/>
    <property type="match status" value="1"/>
</dbReference>
<keyword evidence="2 4" id="KW-0732">Signal</keyword>